<keyword evidence="2" id="KW-0808">Transferase</keyword>
<protein>
    <submittedName>
        <fullName evidence="2">Type 1 glutamine amidotransferase</fullName>
    </submittedName>
</protein>
<organism evidence="2">
    <name type="scientific">Oscillatoriales cyanobacterium SpSt-418</name>
    <dbReference type="NCBI Taxonomy" id="2282169"/>
    <lineage>
        <taxon>Bacteria</taxon>
        <taxon>Bacillati</taxon>
        <taxon>Cyanobacteriota</taxon>
        <taxon>Cyanophyceae</taxon>
        <taxon>Oscillatoriophycideae</taxon>
        <taxon>Oscillatoriales</taxon>
    </lineage>
</organism>
<dbReference type="PANTHER" id="PTHR42695">
    <property type="entry name" value="GLUTAMINE AMIDOTRANSFERASE YLR126C-RELATED"/>
    <property type="match status" value="1"/>
</dbReference>
<dbReference type="InterPro" id="IPR044992">
    <property type="entry name" value="ChyE-like"/>
</dbReference>
<dbReference type="GO" id="GO:0005829">
    <property type="term" value="C:cytosol"/>
    <property type="evidence" value="ECO:0007669"/>
    <property type="project" value="TreeGrafter"/>
</dbReference>
<dbReference type="PANTHER" id="PTHR42695:SF5">
    <property type="entry name" value="GLUTAMINE AMIDOTRANSFERASE YLR126C-RELATED"/>
    <property type="match status" value="1"/>
</dbReference>
<proteinExistence type="predicted"/>
<keyword evidence="2" id="KW-0315">Glutamine amidotransferase</keyword>
<dbReference type="PROSITE" id="PS51273">
    <property type="entry name" value="GATASE_TYPE_1"/>
    <property type="match status" value="1"/>
</dbReference>
<dbReference type="InterPro" id="IPR017926">
    <property type="entry name" value="GATASE"/>
</dbReference>
<feature type="domain" description="Glutamine amidotransferase" evidence="1">
    <location>
        <begin position="19"/>
        <end position="183"/>
    </location>
</feature>
<dbReference type="EMBL" id="DSRU01000066">
    <property type="protein sequence ID" value="HFM97284.1"/>
    <property type="molecule type" value="Genomic_DNA"/>
</dbReference>
<evidence type="ECO:0000259" key="1">
    <source>
        <dbReference type="Pfam" id="PF00117"/>
    </source>
</evidence>
<reference evidence="2" key="1">
    <citation type="journal article" date="2020" name="mSystems">
        <title>Genome- and Community-Level Interaction Insights into Carbon Utilization and Element Cycling Functions of Hydrothermarchaeota in Hydrothermal Sediment.</title>
        <authorList>
            <person name="Zhou Z."/>
            <person name="Liu Y."/>
            <person name="Xu W."/>
            <person name="Pan J."/>
            <person name="Luo Z.H."/>
            <person name="Li M."/>
        </authorList>
    </citation>
    <scope>NUCLEOTIDE SEQUENCE [LARGE SCALE GENOMIC DNA]</scope>
    <source>
        <strain evidence="2">SpSt-418</strain>
    </source>
</reference>
<evidence type="ECO:0000313" key="2">
    <source>
        <dbReference type="EMBL" id="HFM97284.1"/>
    </source>
</evidence>
<name>A0A7C3KC25_9CYAN</name>
<sequence length="251" mass="28579">MKLLVIQNSQIAPLGVLGDCLRDRNVQTEIVAPFKGDSLPEQIQLYSGLIVLGGPMNAEDDENYPYLSKVVRLIQLFSAAHQPILGICLGAQLIARAFGQRVYPHSTVELGFTPLRSIQAAIVDDPLLQIWSDREPIHLMEWHFDTFDLPTQATLLMTGDRCQHQAYRIHNNIYGFQCHIEVTRAILQDWVVFGNEYLQRHYPNFPEDLAQQIDAYFTQSEKFCRIVGNAWIDLLERQPLEQQGSNCNALS</sequence>
<accession>A0A7C3KC25</accession>
<dbReference type="Gene3D" id="3.40.50.880">
    <property type="match status" value="1"/>
</dbReference>
<dbReference type="AlphaFoldDB" id="A0A7C3KC25"/>
<dbReference type="Pfam" id="PF00117">
    <property type="entry name" value="GATase"/>
    <property type="match status" value="1"/>
</dbReference>
<dbReference type="GO" id="GO:0016740">
    <property type="term" value="F:transferase activity"/>
    <property type="evidence" value="ECO:0007669"/>
    <property type="project" value="UniProtKB-KW"/>
</dbReference>
<comment type="caution">
    <text evidence="2">The sequence shown here is derived from an EMBL/GenBank/DDBJ whole genome shotgun (WGS) entry which is preliminary data.</text>
</comment>
<gene>
    <name evidence="2" type="ORF">ENR64_05850</name>
</gene>
<dbReference type="SUPFAM" id="SSF52317">
    <property type="entry name" value="Class I glutamine amidotransferase-like"/>
    <property type="match status" value="1"/>
</dbReference>
<dbReference type="CDD" id="cd01741">
    <property type="entry name" value="GATase1_1"/>
    <property type="match status" value="1"/>
</dbReference>
<dbReference type="InterPro" id="IPR029062">
    <property type="entry name" value="Class_I_gatase-like"/>
</dbReference>